<comment type="catalytic activity">
    <reaction evidence="6 7">
        <text>L-arginyl-[protein] + 2 S-adenosyl-L-methionine = N(omega),N(omega)'-dimethyl-L-arginyl-[protein] + 2 S-adenosyl-L-homocysteine + 2 H(+)</text>
        <dbReference type="Rhea" id="RHEA:48108"/>
        <dbReference type="Rhea" id="RHEA-COMP:10532"/>
        <dbReference type="Rhea" id="RHEA-COMP:11992"/>
        <dbReference type="ChEBI" id="CHEBI:15378"/>
        <dbReference type="ChEBI" id="CHEBI:29965"/>
        <dbReference type="ChEBI" id="CHEBI:57856"/>
        <dbReference type="ChEBI" id="CHEBI:59789"/>
        <dbReference type="ChEBI" id="CHEBI:88221"/>
        <dbReference type="EC" id="2.1.1.320"/>
    </reaction>
</comment>
<dbReference type="OMA" id="RINHHNI"/>
<dbReference type="GO" id="GO:0032259">
    <property type="term" value="P:methylation"/>
    <property type="evidence" value="ECO:0007669"/>
    <property type="project" value="UniProtKB-KW"/>
</dbReference>
<protein>
    <recommendedName>
        <fullName evidence="7">Protein arginine methyltransferase NDUFAF7</fullName>
        <ecNumber evidence="7">2.1.1.320</ecNumber>
    </recommendedName>
</protein>
<dbReference type="AlphaFoldDB" id="A5DD74"/>
<sequence>MGGGNGTLMCNVLNYIKENQPDVYARTHYKIIEISSQLATKQMESALRAKLTREKIDNSKVEVINQSIFEWDKVVQEPCFFIALEVFDNFPHDLVRYDNTTGEPHEGYVLVDEQGDFFEFFTPELSYYTDTFLRLRESDSESVLKKSKTWKGKLETAKSLVPFKSHDNIHPLLQSSHKLGLKNSLFPFKDNLTPGEFIPTRLLQFFQILKHRFPNHSLICSDFNALPKTIPGYYNAPVVQTVLKDKMVDVTTYMVNQGYFDIMFATDFNVASSLYRQVTGKMPRVESHRDFLEQWADVEATTTKAGENPMLDFYRNVSFMVS</sequence>
<gene>
    <name evidence="8" type="ORF">PGUG_01225</name>
</gene>
<dbReference type="VEuPathDB" id="FungiDB:PGUG_01225"/>
<evidence type="ECO:0000256" key="7">
    <source>
        <dbReference type="RuleBase" id="RU364114"/>
    </source>
</evidence>
<dbReference type="Gene3D" id="3.40.50.12710">
    <property type="match status" value="1"/>
</dbReference>
<reference evidence="8 9" key="1">
    <citation type="journal article" date="2009" name="Nature">
        <title>Evolution of pathogenicity and sexual reproduction in eight Candida genomes.</title>
        <authorList>
            <person name="Butler G."/>
            <person name="Rasmussen M.D."/>
            <person name="Lin M.F."/>
            <person name="Santos M.A."/>
            <person name="Sakthikumar S."/>
            <person name="Munro C.A."/>
            <person name="Rheinbay E."/>
            <person name="Grabherr M."/>
            <person name="Forche A."/>
            <person name="Reedy J.L."/>
            <person name="Agrafioti I."/>
            <person name="Arnaud M.B."/>
            <person name="Bates S."/>
            <person name="Brown A.J."/>
            <person name="Brunke S."/>
            <person name="Costanzo M.C."/>
            <person name="Fitzpatrick D.A."/>
            <person name="de Groot P.W."/>
            <person name="Harris D."/>
            <person name="Hoyer L.L."/>
            <person name="Hube B."/>
            <person name="Klis F.M."/>
            <person name="Kodira C."/>
            <person name="Lennard N."/>
            <person name="Logue M.E."/>
            <person name="Martin R."/>
            <person name="Neiman A.M."/>
            <person name="Nikolaou E."/>
            <person name="Quail M.A."/>
            <person name="Quinn J."/>
            <person name="Santos M.C."/>
            <person name="Schmitzberger F.F."/>
            <person name="Sherlock G."/>
            <person name="Shah P."/>
            <person name="Silverstein K.A."/>
            <person name="Skrzypek M.S."/>
            <person name="Soll D."/>
            <person name="Staggs R."/>
            <person name="Stansfield I."/>
            <person name="Stumpf M.P."/>
            <person name="Sudbery P.E."/>
            <person name="Srikantha T."/>
            <person name="Zeng Q."/>
            <person name="Berman J."/>
            <person name="Berriman M."/>
            <person name="Heitman J."/>
            <person name="Gow N.A."/>
            <person name="Lorenz M.C."/>
            <person name="Birren B.W."/>
            <person name="Kellis M."/>
            <person name="Cuomo C.A."/>
        </authorList>
    </citation>
    <scope>NUCLEOTIDE SEQUENCE [LARGE SCALE GENOMIC DNA]</scope>
    <source>
        <strain evidence="9">ATCC 6260 / CBS 566 / DSM 6381 / JCM 1539 / NBRC 10279 / NRRL Y-324</strain>
    </source>
</reference>
<dbReference type="InParanoid" id="A5DD74"/>
<dbReference type="STRING" id="294746.A5DD74"/>
<dbReference type="eggNOG" id="ENOG502QRKD">
    <property type="taxonomic scope" value="Eukaryota"/>
</dbReference>
<dbReference type="PANTHER" id="PTHR12049">
    <property type="entry name" value="PROTEIN ARGININE METHYLTRANSFERASE NDUFAF7, MITOCHONDRIAL"/>
    <property type="match status" value="1"/>
</dbReference>
<evidence type="ECO:0000256" key="4">
    <source>
        <dbReference type="ARBA" id="ARBA00022679"/>
    </source>
</evidence>
<dbReference type="InterPro" id="IPR029063">
    <property type="entry name" value="SAM-dependent_MTases_sf"/>
</dbReference>
<keyword evidence="3 7" id="KW-0489">Methyltransferase</keyword>
<evidence type="ECO:0000313" key="8">
    <source>
        <dbReference type="EMBL" id="EDK37127.2"/>
    </source>
</evidence>
<evidence type="ECO:0000256" key="5">
    <source>
        <dbReference type="ARBA" id="ARBA00023128"/>
    </source>
</evidence>
<keyword evidence="5 7" id="KW-0496">Mitochondrion</keyword>
<keyword evidence="4 7" id="KW-0808">Transferase</keyword>
<name>A5DD74_PICGU</name>
<evidence type="ECO:0000256" key="1">
    <source>
        <dbReference type="ARBA" id="ARBA00004173"/>
    </source>
</evidence>
<dbReference type="GeneID" id="5128361"/>
<evidence type="ECO:0000313" key="9">
    <source>
        <dbReference type="Proteomes" id="UP000001997"/>
    </source>
</evidence>
<dbReference type="KEGG" id="pgu:PGUG_01225"/>
<evidence type="ECO:0000256" key="2">
    <source>
        <dbReference type="ARBA" id="ARBA00005891"/>
    </source>
</evidence>
<dbReference type="EMBL" id="CH408156">
    <property type="protein sequence ID" value="EDK37127.2"/>
    <property type="molecule type" value="Genomic_DNA"/>
</dbReference>
<dbReference type="HOGENOM" id="CLU_028484_0_0_1"/>
<comment type="subcellular location">
    <subcellularLocation>
        <location evidence="1 7">Mitochondrion</location>
    </subcellularLocation>
</comment>
<dbReference type="OrthoDB" id="17415at2759"/>
<dbReference type="EC" id="2.1.1.320" evidence="7"/>
<dbReference type="RefSeq" id="XP_001485554.2">
    <property type="nucleotide sequence ID" value="XM_001485504.1"/>
</dbReference>
<keyword evidence="9" id="KW-1185">Reference proteome</keyword>
<dbReference type="Proteomes" id="UP000001997">
    <property type="component" value="Unassembled WGS sequence"/>
</dbReference>
<dbReference type="SUPFAM" id="SSF53335">
    <property type="entry name" value="S-adenosyl-L-methionine-dependent methyltransferases"/>
    <property type="match status" value="1"/>
</dbReference>
<proteinExistence type="inferred from homology"/>
<accession>A5DD74</accession>
<dbReference type="Pfam" id="PF02636">
    <property type="entry name" value="Methyltransf_28"/>
    <property type="match status" value="1"/>
</dbReference>
<dbReference type="InterPro" id="IPR003788">
    <property type="entry name" value="NDUFAF7"/>
</dbReference>
<dbReference type="PANTHER" id="PTHR12049:SF5">
    <property type="entry name" value="PROTEIN ARGININE METHYLTRANSFERASE NDUFAF7 HOMOLOG, MITOCHONDRIAL"/>
    <property type="match status" value="1"/>
</dbReference>
<dbReference type="InterPro" id="IPR038375">
    <property type="entry name" value="NDUFAF7_sf"/>
</dbReference>
<evidence type="ECO:0000256" key="6">
    <source>
        <dbReference type="ARBA" id="ARBA00048612"/>
    </source>
</evidence>
<comment type="similarity">
    <text evidence="2 7">Belongs to the NDUFAF7 family.</text>
</comment>
<dbReference type="GO" id="GO:0035243">
    <property type="term" value="F:protein-arginine omega-N symmetric methyltransferase activity"/>
    <property type="evidence" value="ECO:0007669"/>
    <property type="project" value="UniProtKB-EC"/>
</dbReference>
<comment type="function">
    <text evidence="7">Arginine methyltransferase involved in the assembly or stability of mitochondrial NADH:ubiquinone oxidoreductase complex (complex I).</text>
</comment>
<dbReference type="GO" id="GO:0005739">
    <property type="term" value="C:mitochondrion"/>
    <property type="evidence" value="ECO:0007669"/>
    <property type="project" value="UniProtKB-SubCell"/>
</dbReference>
<organism evidence="8 9">
    <name type="scientific">Meyerozyma guilliermondii (strain ATCC 6260 / CBS 566 / DSM 6381 / JCM 1539 / NBRC 10279 / NRRL Y-324)</name>
    <name type="common">Yeast</name>
    <name type="synonym">Candida guilliermondii</name>
    <dbReference type="NCBI Taxonomy" id="294746"/>
    <lineage>
        <taxon>Eukaryota</taxon>
        <taxon>Fungi</taxon>
        <taxon>Dikarya</taxon>
        <taxon>Ascomycota</taxon>
        <taxon>Saccharomycotina</taxon>
        <taxon>Pichiomycetes</taxon>
        <taxon>Debaryomycetaceae</taxon>
        <taxon>Meyerozyma</taxon>
    </lineage>
</organism>
<evidence type="ECO:0000256" key="3">
    <source>
        <dbReference type="ARBA" id="ARBA00022603"/>
    </source>
</evidence>